<comment type="caution">
    <text evidence="3">The sequence shown here is derived from an EMBL/GenBank/DDBJ whole genome shotgun (WGS) entry which is preliminary data.</text>
</comment>
<dbReference type="InterPro" id="IPR050836">
    <property type="entry name" value="SDS22/Internalin_LRR"/>
</dbReference>
<proteinExistence type="predicted"/>
<evidence type="ECO:0000313" key="3">
    <source>
        <dbReference type="EMBL" id="KKN40192.1"/>
    </source>
</evidence>
<dbReference type="PANTHER" id="PTHR46652:SF3">
    <property type="entry name" value="LEUCINE-RICH REPEAT-CONTAINING PROTEIN 9"/>
    <property type="match status" value="1"/>
</dbReference>
<name>A0A0F9QT24_9ZZZZ</name>
<protein>
    <recommendedName>
        <fullName evidence="4">Leucine-rich repeat domain-containing protein</fullName>
    </recommendedName>
</protein>
<dbReference type="Gene3D" id="3.80.10.10">
    <property type="entry name" value="Ribonuclease Inhibitor"/>
    <property type="match status" value="1"/>
</dbReference>
<accession>A0A0F9QT24</accession>
<dbReference type="PROSITE" id="PS51450">
    <property type="entry name" value="LRR"/>
    <property type="match status" value="3"/>
</dbReference>
<reference evidence="3" key="1">
    <citation type="journal article" date="2015" name="Nature">
        <title>Complex archaea that bridge the gap between prokaryotes and eukaryotes.</title>
        <authorList>
            <person name="Spang A."/>
            <person name="Saw J.H."/>
            <person name="Jorgensen S.L."/>
            <person name="Zaremba-Niedzwiedzka K."/>
            <person name="Martijn J."/>
            <person name="Lind A.E."/>
            <person name="van Eijk R."/>
            <person name="Schleper C."/>
            <person name="Guy L."/>
            <person name="Ettema T.J."/>
        </authorList>
    </citation>
    <scope>NUCLEOTIDE SEQUENCE</scope>
</reference>
<dbReference type="SMART" id="SM00365">
    <property type="entry name" value="LRR_SD22"/>
    <property type="match status" value="3"/>
</dbReference>
<evidence type="ECO:0000256" key="2">
    <source>
        <dbReference type="ARBA" id="ARBA00022737"/>
    </source>
</evidence>
<sequence>MIEIHFFLWLMILIIGLFLSMRSTVPSKEFKINPYIKLRLEGGKTNIYVKNRIFQQCMYLLLNLRVDQIENYEEIDSIDEAAESLDRTMESDHGIISPEEEFMGHCSNLQVWAENGYDTRILHRNLAFPLLKRLTEVGDPLAKKVFKEEIAIRLGSKHPTVITFLTQNGYLKYLDSEELEAIFDEISSTVLSGIISELKQQLEHSPAPNLVNHIKYLIQDLSRKFGVQNLPILINHILKRIPENFKEDFIKECYKFLKVNKKFPLIQFINENLNHFDDFEFEFDFVKYNGKIIGIFKDKQLYLSHQKIKKINDIEILEEYFSRIEELDLSNNLISDTEGIEKFSNLKYLKLDNNQITNVEGLKQLKDLNIIYLRNNKVFDIKDFDGFTSLQHLDLSGNSEIVEIPDSLNNLSALKTLKLWNCSIEKFSEASSKFFWMNQNYRFYSGYKQEDKSYYEKTHKNKSSSANGLFKQFVIWVLKMRGTMEEEKFTYNDIDKFEIETTQNAMWWVRTTKSFKKWLNDRAQMRITEFF</sequence>
<evidence type="ECO:0008006" key="4">
    <source>
        <dbReference type="Google" id="ProtNLM"/>
    </source>
</evidence>
<dbReference type="AlphaFoldDB" id="A0A0F9QT24"/>
<dbReference type="InterPro" id="IPR001611">
    <property type="entry name" value="Leu-rich_rpt"/>
</dbReference>
<keyword evidence="2" id="KW-0677">Repeat</keyword>
<dbReference type="Pfam" id="PF13855">
    <property type="entry name" value="LRR_8"/>
    <property type="match status" value="1"/>
</dbReference>
<dbReference type="EMBL" id="LAZR01001719">
    <property type="protein sequence ID" value="KKN40192.1"/>
    <property type="molecule type" value="Genomic_DNA"/>
</dbReference>
<dbReference type="InterPro" id="IPR032675">
    <property type="entry name" value="LRR_dom_sf"/>
</dbReference>
<organism evidence="3">
    <name type="scientific">marine sediment metagenome</name>
    <dbReference type="NCBI Taxonomy" id="412755"/>
    <lineage>
        <taxon>unclassified sequences</taxon>
        <taxon>metagenomes</taxon>
        <taxon>ecological metagenomes</taxon>
    </lineage>
</organism>
<evidence type="ECO:0000256" key="1">
    <source>
        <dbReference type="ARBA" id="ARBA00022614"/>
    </source>
</evidence>
<keyword evidence="1" id="KW-0433">Leucine-rich repeat</keyword>
<dbReference type="PANTHER" id="PTHR46652">
    <property type="entry name" value="LEUCINE-RICH REPEAT AND IQ DOMAIN-CONTAINING PROTEIN 1-RELATED"/>
    <property type="match status" value="1"/>
</dbReference>
<dbReference type="SUPFAM" id="SSF52075">
    <property type="entry name" value="Outer arm dynein light chain 1"/>
    <property type="match status" value="1"/>
</dbReference>
<gene>
    <name evidence="3" type="ORF">LCGC14_0735890</name>
</gene>